<gene>
    <name evidence="1" type="ORF">AAY24_00265</name>
</gene>
<name>A0A0F7JWT6_9GAMM</name>
<dbReference type="OrthoDB" id="7056119at2"/>
<accession>A0A0F7JWT6</accession>
<proteinExistence type="predicted"/>
<dbReference type="RefSeq" id="WP_046857976.1">
    <property type="nucleotide sequence ID" value="NZ_CP011412.1"/>
</dbReference>
<organism evidence="1 2">
    <name type="scientific">Sedimenticola thiotaurini</name>
    <dbReference type="NCBI Taxonomy" id="1543721"/>
    <lineage>
        <taxon>Bacteria</taxon>
        <taxon>Pseudomonadati</taxon>
        <taxon>Pseudomonadota</taxon>
        <taxon>Gammaproteobacteria</taxon>
        <taxon>Chromatiales</taxon>
        <taxon>Sedimenticolaceae</taxon>
        <taxon>Sedimenticola</taxon>
    </lineage>
</organism>
<protein>
    <recommendedName>
        <fullName evidence="3">ACT domain-containing protein</fullName>
    </recommendedName>
</protein>
<evidence type="ECO:0008006" key="3">
    <source>
        <dbReference type="Google" id="ProtNLM"/>
    </source>
</evidence>
<sequence>MSYQITLQLEDVSGALARVMSCLRKLGLGVVKQSFQHRPEGGRNLVLEVEGPVLDDTQLRTPLEAVKGVAALLKGGRTGEVAPAPAVQPETNTDSAATAEDTRFKNKDSEAGDADIRDRMLIFSLLSRYPNISARLVEIHGSIPEEDRQQRMLELGEGFGKHLYRNLKLKRPIGDLRTAIELVLVPALSPLVQISQYSDGVRVSGYTRNMKHAANKPECCHFIGGTIQGLLDSADDLPAYRAQKAGCLHEDASSCEYQLSPAS</sequence>
<evidence type="ECO:0000313" key="2">
    <source>
        <dbReference type="Proteomes" id="UP000034410"/>
    </source>
</evidence>
<dbReference type="AlphaFoldDB" id="A0A0F7JWT6"/>
<reference evidence="1 2" key="1">
    <citation type="journal article" date="2015" name="Genome Announc.">
        <title>Complete Genome Sequence of Sedimenticola thiotaurini Strain SIP-G1, a Polyphosphate- and Polyhydroxyalkanoate-Accumulating Sulfur-Oxidizing Gammaproteobacterium Isolated from Salt Marsh Sediments.</title>
        <authorList>
            <person name="Flood B.E."/>
            <person name="Jones D.S."/>
            <person name="Bailey J.V."/>
        </authorList>
    </citation>
    <scope>NUCLEOTIDE SEQUENCE [LARGE SCALE GENOMIC DNA]</scope>
    <source>
        <strain evidence="1 2">SIP-G1</strain>
    </source>
</reference>
<dbReference type="EMBL" id="CP011412">
    <property type="protein sequence ID" value="AKH19038.1"/>
    <property type="molecule type" value="Genomic_DNA"/>
</dbReference>
<dbReference type="Proteomes" id="UP000034410">
    <property type="component" value="Chromosome"/>
</dbReference>
<evidence type="ECO:0000313" key="1">
    <source>
        <dbReference type="EMBL" id="AKH19038.1"/>
    </source>
</evidence>
<keyword evidence="2" id="KW-1185">Reference proteome</keyword>
<dbReference type="KEGG" id="seds:AAY24_00265"/>